<dbReference type="AlphaFoldDB" id="A0A9U8EHX7"/>
<dbReference type="RefSeq" id="XP_013087812.2">
    <property type="nucleotide sequence ID" value="XM_013232358.2"/>
</dbReference>
<dbReference type="GeneID" id="106072090"/>
<accession>A0A9U8EHX7</accession>
<dbReference type="PANTHER" id="PTHR11802:SF472">
    <property type="entry name" value="SERINE CARBOXYPEPTIDASE CPVL-RELATED"/>
    <property type="match status" value="1"/>
</dbReference>
<evidence type="ECO:0000256" key="6">
    <source>
        <dbReference type="ARBA" id="ARBA00023180"/>
    </source>
</evidence>
<evidence type="ECO:0000313" key="9">
    <source>
        <dbReference type="RefSeq" id="XP_013087812.2"/>
    </source>
</evidence>
<evidence type="ECO:0000256" key="2">
    <source>
        <dbReference type="ARBA" id="ARBA00022645"/>
    </source>
</evidence>
<dbReference type="GO" id="GO:0006508">
    <property type="term" value="P:proteolysis"/>
    <property type="evidence" value="ECO:0007669"/>
    <property type="project" value="UniProtKB-KW"/>
</dbReference>
<evidence type="ECO:0000256" key="5">
    <source>
        <dbReference type="ARBA" id="ARBA00022801"/>
    </source>
</evidence>
<keyword evidence="6" id="KW-0325">Glycoprotein</keyword>
<evidence type="ECO:0000256" key="1">
    <source>
        <dbReference type="ARBA" id="ARBA00009431"/>
    </source>
</evidence>
<evidence type="ECO:0000256" key="7">
    <source>
        <dbReference type="SAM" id="SignalP"/>
    </source>
</evidence>
<evidence type="ECO:0000256" key="4">
    <source>
        <dbReference type="ARBA" id="ARBA00022729"/>
    </source>
</evidence>
<name>A0A9U8EHX7_BIOGL</name>
<reference evidence="9" key="1">
    <citation type="submission" date="2025-08" db="UniProtKB">
        <authorList>
            <consortium name="RefSeq"/>
        </authorList>
    </citation>
    <scope>IDENTIFICATION</scope>
</reference>
<gene>
    <name evidence="9" type="primary">LOC106072090</name>
</gene>
<dbReference type="InterPro" id="IPR029058">
    <property type="entry name" value="AB_hydrolase_fold"/>
</dbReference>
<dbReference type="GO" id="GO:0004185">
    <property type="term" value="F:serine-type carboxypeptidase activity"/>
    <property type="evidence" value="ECO:0007669"/>
    <property type="project" value="InterPro"/>
</dbReference>
<evidence type="ECO:0000256" key="3">
    <source>
        <dbReference type="ARBA" id="ARBA00022670"/>
    </source>
</evidence>
<protein>
    <submittedName>
        <fullName evidence="9">Probable serine carboxypeptidase CPVL</fullName>
    </submittedName>
</protein>
<evidence type="ECO:0000313" key="8">
    <source>
        <dbReference type="Proteomes" id="UP001165740"/>
    </source>
</evidence>
<dbReference type="SUPFAM" id="SSF53474">
    <property type="entry name" value="alpha/beta-Hydrolases"/>
    <property type="match status" value="1"/>
</dbReference>
<dbReference type="Proteomes" id="UP001165740">
    <property type="component" value="Chromosome 11"/>
</dbReference>
<feature type="signal peptide" evidence="7">
    <location>
        <begin position="1"/>
        <end position="19"/>
    </location>
</feature>
<dbReference type="PRINTS" id="PR00724">
    <property type="entry name" value="CRBOXYPTASEC"/>
</dbReference>
<dbReference type="OrthoDB" id="443318at2759"/>
<dbReference type="InterPro" id="IPR001563">
    <property type="entry name" value="Peptidase_S10"/>
</dbReference>
<keyword evidence="5" id="KW-0378">Hydrolase</keyword>
<dbReference type="OMA" id="NEGAWNR"/>
<keyword evidence="8" id="KW-1185">Reference proteome</keyword>
<keyword evidence="3" id="KW-0645">Protease</keyword>
<keyword evidence="2 9" id="KW-0121">Carboxypeptidase</keyword>
<dbReference type="PANTHER" id="PTHR11802">
    <property type="entry name" value="SERINE PROTEASE FAMILY S10 SERINE CARBOXYPEPTIDASE"/>
    <property type="match status" value="1"/>
</dbReference>
<proteinExistence type="inferred from homology"/>
<dbReference type="KEGG" id="bgt:106072090"/>
<sequence length="454" mass="51104">MNKHCTDLLLLSMYLVISATNCQTLRPLHLSPFIREGKITEAQKLSEVADERGVIPKSYAGFITVDQKVGNNLFFWFFPAIQPSVRSSAPLLLWLNGGPGVTSMFGLFHDNGPIRLSSKINESSDYEKWSESWAETFSMLYIDNPVGVGYSYSESGEEGYRSTQDGYSGDLYEFIEQFYVLFPDHKQRELYIGGASYAGQYVTGFAYLLAQMIQSGKSSLPLAGIYLCAPYLDPMSQNLAYMDFYHSKGAVTPRQIDDWKRETISTITAFQKGEMTQYAVTEIMESIRPTFGCPDVGNFLSEVYPPFDAVQDVMNSDRLRRLVHAGDASFLATNMRVYEKLAKDILHSSSSKLTLLMDKFKVLIYNGDLDGIVGSPVVEAALASTHWSLQGEYNDSVRLVWKRRDRLLGFYSKVGQFCRVVIHNAGHSAGHDQPDVTREMMLQFTTMGCIHEQK</sequence>
<dbReference type="Pfam" id="PF00450">
    <property type="entry name" value="Peptidase_S10"/>
    <property type="match status" value="1"/>
</dbReference>
<comment type="similarity">
    <text evidence="1">Belongs to the peptidase S10 family.</text>
</comment>
<keyword evidence="4 7" id="KW-0732">Signal</keyword>
<organism evidence="8 9">
    <name type="scientific">Biomphalaria glabrata</name>
    <name type="common">Bloodfluke planorb</name>
    <name type="synonym">Freshwater snail</name>
    <dbReference type="NCBI Taxonomy" id="6526"/>
    <lineage>
        <taxon>Eukaryota</taxon>
        <taxon>Metazoa</taxon>
        <taxon>Spiralia</taxon>
        <taxon>Lophotrochozoa</taxon>
        <taxon>Mollusca</taxon>
        <taxon>Gastropoda</taxon>
        <taxon>Heterobranchia</taxon>
        <taxon>Euthyneura</taxon>
        <taxon>Panpulmonata</taxon>
        <taxon>Hygrophila</taxon>
        <taxon>Lymnaeoidea</taxon>
        <taxon>Planorbidae</taxon>
        <taxon>Biomphalaria</taxon>
    </lineage>
</organism>
<feature type="chain" id="PRO_5040970703" evidence="7">
    <location>
        <begin position="20"/>
        <end position="454"/>
    </location>
</feature>
<dbReference type="Gene3D" id="3.40.50.1820">
    <property type="entry name" value="alpha/beta hydrolase"/>
    <property type="match status" value="1"/>
</dbReference>